<evidence type="ECO:0000313" key="3">
    <source>
        <dbReference type="EMBL" id="PKK91227.1"/>
    </source>
</evidence>
<feature type="compositionally biased region" description="Basic and acidic residues" evidence="1">
    <location>
        <begin position="307"/>
        <end position="332"/>
    </location>
</feature>
<dbReference type="AlphaFoldDB" id="A0A2N1PSB2"/>
<dbReference type="EMBL" id="PGXC01000003">
    <property type="protein sequence ID" value="PKK91227.1"/>
    <property type="molecule type" value="Genomic_DNA"/>
</dbReference>
<proteinExistence type="predicted"/>
<protein>
    <recommendedName>
        <fullName evidence="5">Tetratricopeptide repeat protein</fullName>
    </recommendedName>
</protein>
<evidence type="ECO:0000256" key="2">
    <source>
        <dbReference type="SAM" id="Phobius"/>
    </source>
</evidence>
<keyword evidence="2" id="KW-0812">Transmembrane</keyword>
<feature type="transmembrane region" description="Helical" evidence="2">
    <location>
        <begin position="6"/>
        <end position="24"/>
    </location>
</feature>
<accession>A0A2N1PSB2</accession>
<reference evidence="3 4" key="1">
    <citation type="journal article" date="2017" name="ISME J.">
        <title>Potential for microbial H2 and metal transformations associated with novel bacteria and archaea in deep terrestrial subsurface sediments.</title>
        <authorList>
            <person name="Hernsdorf A.W."/>
            <person name="Amano Y."/>
            <person name="Miyakawa K."/>
            <person name="Ise K."/>
            <person name="Suzuki Y."/>
            <person name="Anantharaman K."/>
            <person name="Probst A."/>
            <person name="Burstein D."/>
            <person name="Thomas B.C."/>
            <person name="Banfield J.F."/>
        </authorList>
    </citation>
    <scope>NUCLEOTIDE SEQUENCE [LARGE SCALE GENOMIC DNA]</scope>
    <source>
        <strain evidence="3">HGW-Wallbacteria-1</strain>
    </source>
</reference>
<evidence type="ECO:0000313" key="4">
    <source>
        <dbReference type="Proteomes" id="UP000233256"/>
    </source>
</evidence>
<feature type="transmembrane region" description="Helical" evidence="2">
    <location>
        <begin position="396"/>
        <end position="415"/>
    </location>
</feature>
<organism evidence="3 4">
    <name type="scientific">Candidatus Wallbacteria bacterium HGW-Wallbacteria-1</name>
    <dbReference type="NCBI Taxonomy" id="2013854"/>
    <lineage>
        <taxon>Bacteria</taxon>
        <taxon>Candidatus Walliibacteriota</taxon>
    </lineage>
</organism>
<gene>
    <name evidence="3" type="ORF">CVV64_05510</name>
</gene>
<sequence>MKNGISITIICTGILLILLSSLLVEESTRKTGKDEKDQATGKPVTAQKIIREIAATGAAMLWIKVDEYSHFNAPPGEYLPLLRLITLLDPSFIEAYTLGSYLLCDDSLKKFTEGEDFISEGIAANPDNPLVDQLYFEKGWINLFHLRNFTAGADFFRTALEKMKSFDPETIYGPVNYLRLLSWCLILDGRHHEAMTAINGMISLTGRDQILSLPLFRKLISSYDSRTETFQCDSTTLPPLFAKNWKLPSSTSRTVKDISPIIIENSMRIMNLINSDAHSNKEDFRQLLARNLKADKRSENLEMANSDRVHAQAHEHEHKFEHEQPNHPKDGGQESDSCPLCIHTENRQTSETPARPTDGNEHADPDFEKKEAIIENHSNCGHSHHIPWKEENLRKLFLMSFCLLSMGVLLLFASGKR</sequence>
<feature type="region of interest" description="Disordered" evidence="1">
    <location>
        <begin position="307"/>
        <end position="340"/>
    </location>
</feature>
<evidence type="ECO:0008006" key="5">
    <source>
        <dbReference type="Google" id="ProtNLM"/>
    </source>
</evidence>
<feature type="region of interest" description="Disordered" evidence="1">
    <location>
        <begin position="345"/>
        <end position="364"/>
    </location>
</feature>
<keyword evidence="2" id="KW-0472">Membrane</keyword>
<evidence type="ECO:0000256" key="1">
    <source>
        <dbReference type="SAM" id="MobiDB-lite"/>
    </source>
</evidence>
<keyword evidence="2" id="KW-1133">Transmembrane helix</keyword>
<dbReference type="Proteomes" id="UP000233256">
    <property type="component" value="Unassembled WGS sequence"/>
</dbReference>
<name>A0A2N1PSB2_9BACT</name>
<comment type="caution">
    <text evidence="3">The sequence shown here is derived from an EMBL/GenBank/DDBJ whole genome shotgun (WGS) entry which is preliminary data.</text>
</comment>